<evidence type="ECO:0008006" key="3">
    <source>
        <dbReference type="Google" id="ProtNLM"/>
    </source>
</evidence>
<comment type="caution">
    <text evidence="1">The sequence shown here is derived from an EMBL/GenBank/DDBJ whole genome shotgun (WGS) entry which is preliminary data.</text>
</comment>
<accession>A0A8J5M0X1</accession>
<dbReference type="Proteomes" id="UP000709295">
    <property type="component" value="Unassembled WGS sequence"/>
</dbReference>
<name>A0A8J5M0X1_9STRA</name>
<dbReference type="AlphaFoldDB" id="A0A8J5M0X1"/>
<organism evidence="1 2">
    <name type="scientific">Phytophthora aleatoria</name>
    <dbReference type="NCBI Taxonomy" id="2496075"/>
    <lineage>
        <taxon>Eukaryota</taxon>
        <taxon>Sar</taxon>
        <taxon>Stramenopiles</taxon>
        <taxon>Oomycota</taxon>
        <taxon>Peronosporomycetes</taxon>
        <taxon>Peronosporales</taxon>
        <taxon>Peronosporaceae</taxon>
        <taxon>Phytophthora</taxon>
    </lineage>
</organism>
<proteinExistence type="predicted"/>
<reference evidence="1" key="1">
    <citation type="submission" date="2021-01" db="EMBL/GenBank/DDBJ databases">
        <title>Phytophthora aleatoria, a newly-described species from Pinus radiata is distinct from Phytophthora cactorum isolates based on comparative genomics.</title>
        <authorList>
            <person name="Mcdougal R."/>
            <person name="Panda P."/>
            <person name="Williams N."/>
            <person name="Studholme D.J."/>
        </authorList>
    </citation>
    <scope>NUCLEOTIDE SEQUENCE</scope>
    <source>
        <strain evidence="1">NZFS 4037</strain>
    </source>
</reference>
<sequence>MRLKRRLVRRWTHSLEMNSLSESNRSTDIASEKTLHLITDCATRWNSTHAMLVRMLEIRTALDYFFEYVGSTGEFADSTAAQPTAEQWFTIRCLVLLLEPFARATNGLSDRFINPIKVRKRSSKQPANKSTEVTINKDKISDELMWIAMSDPRSSELKL</sequence>
<gene>
    <name evidence="1" type="ORF">JG688_00011468</name>
</gene>
<evidence type="ECO:0000313" key="1">
    <source>
        <dbReference type="EMBL" id="KAG6956334.1"/>
    </source>
</evidence>
<keyword evidence="2" id="KW-1185">Reference proteome</keyword>
<protein>
    <recommendedName>
        <fullName evidence="3">HAT C-terminal dimerisation domain-containing protein</fullName>
    </recommendedName>
</protein>
<evidence type="ECO:0000313" key="2">
    <source>
        <dbReference type="Proteomes" id="UP000709295"/>
    </source>
</evidence>
<dbReference type="EMBL" id="JAENGY010000806">
    <property type="protein sequence ID" value="KAG6956334.1"/>
    <property type="molecule type" value="Genomic_DNA"/>
</dbReference>